<keyword evidence="3" id="KW-1185">Reference proteome</keyword>
<dbReference type="InterPro" id="IPR015943">
    <property type="entry name" value="WD40/YVTN_repeat-like_dom_sf"/>
</dbReference>
<dbReference type="Proteomes" id="UP001629744">
    <property type="component" value="Unassembled WGS sequence"/>
</dbReference>
<sequence length="434" mass="45920">MSGRRADGSYFVLVDDCPAVNGITVDPETDTLYVDEMREGGRVLEVDRHQRNRVRVIAEGLDWLNALEMGPDRRLYMPQVFAGTVLAVDPESGAVETVVDGLAHPTAVKFASDGRLVVTQSSLGEVTAVDLTTGERQRLVRLAPGVDNFDIDERGYIYVSNFVEASVARYSMETGELDKALSTGSFLGPYQIASAADGYVVADHGSVCRLDDTGNVERLSRLLLDQPFVAVGVAEVDGVLVALTQAGEVFRLDDSGEWVKIYGSLDGANSEYFGQDADGVNAIGVGDGQLLVGMLRGDVVVLDLEGNVKSRQASGLSTVTAISGGHGAIVVSDETAGSVLVLGEGEPLALKGFERPQGVALTEDGVVVADQGSRQVVYASLDGERREVVAADLPFGLPRLQADDGRRSSVTIAKDGSIVIGCDGDGSVRRLVRS</sequence>
<dbReference type="InterPro" id="IPR011042">
    <property type="entry name" value="6-blade_b-propeller_TolB-like"/>
</dbReference>
<dbReference type="EMBL" id="JBDLNU010000001">
    <property type="protein sequence ID" value="MFM1726784.1"/>
    <property type="molecule type" value="Genomic_DNA"/>
</dbReference>
<dbReference type="Gene3D" id="2.130.10.10">
    <property type="entry name" value="YVTN repeat-like/Quinoprotein amine dehydrogenase"/>
    <property type="match status" value="1"/>
</dbReference>
<dbReference type="RefSeq" id="WP_348609672.1">
    <property type="nucleotide sequence ID" value="NZ_CP157276.1"/>
</dbReference>
<reference evidence="2 3" key="1">
    <citation type="submission" date="2023-11" db="EMBL/GenBank/DDBJ databases">
        <authorList>
            <person name="Val-Calvo J."/>
            <person name="Scortti M."/>
            <person name="Vazquez-Boland J."/>
        </authorList>
    </citation>
    <scope>NUCLEOTIDE SEQUENCE [LARGE SCALE GENOMIC DNA]</scope>
    <source>
        <strain evidence="2 3">DSM 46662</strain>
    </source>
</reference>
<dbReference type="PANTHER" id="PTHR40274:SF4">
    <property type="entry name" value="BLL1406 PROTEIN"/>
    <property type="match status" value="1"/>
</dbReference>
<evidence type="ECO:0000259" key="1">
    <source>
        <dbReference type="Pfam" id="PF08450"/>
    </source>
</evidence>
<organism evidence="2 3">
    <name type="scientific">Prescottella soli</name>
    <dbReference type="NCBI Taxonomy" id="1543852"/>
    <lineage>
        <taxon>Bacteria</taxon>
        <taxon>Bacillati</taxon>
        <taxon>Actinomycetota</taxon>
        <taxon>Actinomycetes</taxon>
        <taxon>Mycobacteriales</taxon>
        <taxon>Nocardiaceae</taxon>
        <taxon>Prescottella</taxon>
    </lineage>
</organism>
<protein>
    <submittedName>
        <fullName evidence="2">SMP-30/gluconolactonase/LRE family protein</fullName>
    </submittedName>
</protein>
<dbReference type="InterPro" id="IPR051344">
    <property type="entry name" value="Vgb"/>
</dbReference>
<feature type="domain" description="SMP-30/Gluconolactonase/LRE-like region" evidence="1">
    <location>
        <begin position="77"/>
        <end position="182"/>
    </location>
</feature>
<comment type="caution">
    <text evidence="2">The sequence shown here is derived from an EMBL/GenBank/DDBJ whole genome shotgun (WGS) entry which is preliminary data.</text>
</comment>
<dbReference type="PANTHER" id="PTHR40274">
    <property type="entry name" value="VIRGINIAMYCIN B LYASE"/>
    <property type="match status" value="1"/>
</dbReference>
<dbReference type="SUPFAM" id="SSF63829">
    <property type="entry name" value="Calcium-dependent phosphotriesterase"/>
    <property type="match status" value="2"/>
</dbReference>
<proteinExistence type="predicted"/>
<evidence type="ECO:0000313" key="2">
    <source>
        <dbReference type="EMBL" id="MFM1726784.1"/>
    </source>
</evidence>
<dbReference type="Gene3D" id="2.120.10.30">
    <property type="entry name" value="TolB, C-terminal domain"/>
    <property type="match status" value="1"/>
</dbReference>
<dbReference type="InterPro" id="IPR013658">
    <property type="entry name" value="SGL"/>
</dbReference>
<evidence type="ECO:0000313" key="3">
    <source>
        <dbReference type="Proteomes" id="UP001629744"/>
    </source>
</evidence>
<name>A0ABW9FNE3_9NOCA</name>
<accession>A0ABW9FNE3</accession>
<gene>
    <name evidence="2" type="ORF">ABEU19_000223</name>
</gene>
<dbReference type="Pfam" id="PF08450">
    <property type="entry name" value="SGL"/>
    <property type="match status" value="1"/>
</dbReference>